<dbReference type="FunFam" id="3.40.33.10:FF:000004">
    <property type="entry name" value="CAP, cysteine-rich secretory protein, antigen 5"/>
    <property type="match status" value="1"/>
</dbReference>
<sequence>MFGQLLGALATILIVMASQASPSLAQNSPKDYVDLHNAARAAVGVGPVTWDASVQAFAENYAKQRMGECSLIHSTNRNNLGENIFGGSGSSWTAADAVRLWVGEKSYYNYATNSCSQGKVCGHYTQVVWRASTRIGCARVVCNNNRVFITCNYKPAGNIIGQKPY</sequence>
<dbReference type="CDD" id="cd05381">
    <property type="entry name" value="CAP_PR-1"/>
    <property type="match status" value="1"/>
</dbReference>
<dbReference type="InterPro" id="IPR018244">
    <property type="entry name" value="Allrgn_V5/Tpx1_CS"/>
</dbReference>
<feature type="chain" id="PRO_5035323602" description="SCP domain-containing protein" evidence="1">
    <location>
        <begin position="26"/>
        <end position="165"/>
    </location>
</feature>
<dbReference type="EMBL" id="JAAALK010000288">
    <property type="protein sequence ID" value="KAG8052220.1"/>
    <property type="molecule type" value="Genomic_DNA"/>
</dbReference>
<gene>
    <name evidence="3" type="ORF">GUJ93_ZPchr0001g30452</name>
</gene>
<evidence type="ECO:0000313" key="4">
    <source>
        <dbReference type="Proteomes" id="UP000729402"/>
    </source>
</evidence>
<dbReference type="SMART" id="SM00198">
    <property type="entry name" value="SCP"/>
    <property type="match status" value="1"/>
</dbReference>
<dbReference type="Pfam" id="PF00188">
    <property type="entry name" value="CAP"/>
    <property type="match status" value="1"/>
</dbReference>
<feature type="domain" description="SCP" evidence="2">
    <location>
        <begin position="27"/>
        <end position="161"/>
    </location>
</feature>
<accession>A0A8J5R6A1</accession>
<dbReference type="PANTHER" id="PTHR10334">
    <property type="entry name" value="CYSTEINE-RICH SECRETORY PROTEIN-RELATED"/>
    <property type="match status" value="1"/>
</dbReference>
<name>A0A8J5R6A1_ZIZPA</name>
<dbReference type="GO" id="GO:0005576">
    <property type="term" value="C:extracellular region"/>
    <property type="evidence" value="ECO:0007669"/>
    <property type="project" value="InterPro"/>
</dbReference>
<dbReference type="AlphaFoldDB" id="A0A8J5R6A1"/>
<dbReference type="OrthoDB" id="337038at2759"/>
<dbReference type="Proteomes" id="UP000729402">
    <property type="component" value="Unassembled WGS sequence"/>
</dbReference>
<keyword evidence="4" id="KW-1185">Reference proteome</keyword>
<reference evidence="3" key="2">
    <citation type="submission" date="2021-02" db="EMBL/GenBank/DDBJ databases">
        <authorList>
            <person name="Kimball J.A."/>
            <person name="Haas M.W."/>
            <person name="Macchietto M."/>
            <person name="Kono T."/>
            <person name="Duquette J."/>
            <person name="Shao M."/>
        </authorList>
    </citation>
    <scope>NUCLEOTIDE SEQUENCE</scope>
    <source>
        <tissue evidence="3">Fresh leaf tissue</tissue>
    </source>
</reference>
<dbReference type="InterPro" id="IPR001283">
    <property type="entry name" value="CRISP-related"/>
</dbReference>
<protein>
    <recommendedName>
        <fullName evidence="2">SCP domain-containing protein</fullName>
    </recommendedName>
</protein>
<reference evidence="3" key="1">
    <citation type="journal article" date="2021" name="bioRxiv">
        <title>Whole Genome Assembly and Annotation of Northern Wild Rice, Zizania palustris L., Supports a Whole Genome Duplication in the Zizania Genus.</title>
        <authorList>
            <person name="Haas M."/>
            <person name="Kono T."/>
            <person name="Macchietto M."/>
            <person name="Millas R."/>
            <person name="McGilp L."/>
            <person name="Shao M."/>
            <person name="Duquette J."/>
            <person name="Hirsch C.N."/>
            <person name="Kimball J."/>
        </authorList>
    </citation>
    <scope>NUCLEOTIDE SEQUENCE</scope>
    <source>
        <tissue evidence="3">Fresh leaf tissue</tissue>
    </source>
</reference>
<dbReference type="PROSITE" id="PS01009">
    <property type="entry name" value="CRISP_1"/>
    <property type="match status" value="1"/>
</dbReference>
<keyword evidence="1" id="KW-0732">Signal</keyword>
<proteinExistence type="predicted"/>
<comment type="caution">
    <text evidence="3">The sequence shown here is derived from an EMBL/GenBank/DDBJ whole genome shotgun (WGS) entry which is preliminary data.</text>
</comment>
<organism evidence="3 4">
    <name type="scientific">Zizania palustris</name>
    <name type="common">Northern wild rice</name>
    <dbReference type="NCBI Taxonomy" id="103762"/>
    <lineage>
        <taxon>Eukaryota</taxon>
        <taxon>Viridiplantae</taxon>
        <taxon>Streptophyta</taxon>
        <taxon>Embryophyta</taxon>
        <taxon>Tracheophyta</taxon>
        <taxon>Spermatophyta</taxon>
        <taxon>Magnoliopsida</taxon>
        <taxon>Liliopsida</taxon>
        <taxon>Poales</taxon>
        <taxon>Poaceae</taxon>
        <taxon>BOP clade</taxon>
        <taxon>Oryzoideae</taxon>
        <taxon>Oryzeae</taxon>
        <taxon>Zizaniinae</taxon>
        <taxon>Zizania</taxon>
    </lineage>
</organism>
<evidence type="ECO:0000259" key="2">
    <source>
        <dbReference type="SMART" id="SM00198"/>
    </source>
</evidence>
<evidence type="ECO:0000256" key="1">
    <source>
        <dbReference type="SAM" id="SignalP"/>
    </source>
</evidence>
<dbReference type="InterPro" id="IPR014044">
    <property type="entry name" value="CAP_dom"/>
</dbReference>
<feature type="signal peptide" evidence="1">
    <location>
        <begin position="1"/>
        <end position="25"/>
    </location>
</feature>
<dbReference type="PROSITE" id="PS01010">
    <property type="entry name" value="CRISP_2"/>
    <property type="match status" value="1"/>
</dbReference>
<evidence type="ECO:0000313" key="3">
    <source>
        <dbReference type="EMBL" id="KAG8052220.1"/>
    </source>
</evidence>